<evidence type="ECO:0000256" key="1">
    <source>
        <dbReference type="ARBA" id="ARBA00013081"/>
    </source>
</evidence>
<dbReference type="Gramene" id="Zm00001eb131110_T001">
    <property type="protein sequence ID" value="Zm00001eb131110_P001"/>
    <property type="gene ID" value="Zm00001eb131110"/>
</dbReference>
<evidence type="ECO:0000313" key="2">
    <source>
        <dbReference type="EnsemblPlants" id="Zm00001eb131110_P001"/>
    </source>
</evidence>
<accession>A0A804N358</accession>
<dbReference type="EnsemblPlants" id="Zm00001eb131110_T001">
    <property type="protein sequence ID" value="Zm00001eb131110_P001"/>
    <property type="gene ID" value="Zm00001eb131110"/>
</dbReference>
<evidence type="ECO:0000313" key="3">
    <source>
        <dbReference type="Proteomes" id="UP000007305"/>
    </source>
</evidence>
<reference evidence="3" key="1">
    <citation type="submission" date="2015-12" db="EMBL/GenBank/DDBJ databases">
        <title>Update maize B73 reference genome by single molecule sequencing technologies.</title>
        <authorList>
            <consortium name="Maize Genome Sequencing Project"/>
            <person name="Ware D."/>
        </authorList>
    </citation>
    <scope>NUCLEOTIDE SEQUENCE [LARGE SCALE GENOMIC DNA]</scope>
    <source>
        <strain evidence="3">cv. B73</strain>
    </source>
</reference>
<dbReference type="GO" id="GO:0004722">
    <property type="term" value="F:protein serine/threonine phosphatase activity"/>
    <property type="evidence" value="ECO:0007669"/>
    <property type="project" value="UniProtKB-EC"/>
</dbReference>
<protein>
    <recommendedName>
        <fullName evidence="1">protein-serine/threonine phosphatase</fullName>
        <ecNumber evidence="1">3.1.3.16</ecNumber>
    </recommendedName>
</protein>
<sequence>MAMGATGRAAATNTMLSNAGGRLIISSDGVWDALIAEMTFKCARGLPPEAAAEQIVKEAVEAKGLRDDTTCIVIDIISPYKPKRTIQSQRTPGKGLVLLKNFFLRKTTSDSLTLPDEDNYPEPDLEEVFEDGCPSLSRRYHWNSVFSLTNNDLVAPEKEGVMIPQSVKCAGSGTWNHQAVVLDSLKTKYL</sequence>
<dbReference type="InterPro" id="IPR036457">
    <property type="entry name" value="PPM-type-like_dom_sf"/>
</dbReference>
<dbReference type="EC" id="3.1.3.16" evidence="1"/>
<dbReference type="AlphaFoldDB" id="A0A804N358"/>
<proteinExistence type="predicted"/>
<reference evidence="2" key="3">
    <citation type="submission" date="2021-05" db="UniProtKB">
        <authorList>
            <consortium name="EnsemblPlants"/>
        </authorList>
    </citation>
    <scope>IDENTIFICATION</scope>
    <source>
        <strain evidence="2">cv. B73</strain>
    </source>
</reference>
<dbReference type="SUPFAM" id="SSF81606">
    <property type="entry name" value="PP2C-like"/>
    <property type="match status" value="1"/>
</dbReference>
<dbReference type="Gene3D" id="3.60.40.10">
    <property type="entry name" value="PPM-type phosphatase domain"/>
    <property type="match status" value="1"/>
</dbReference>
<name>A0A804N358_MAIZE</name>
<dbReference type="InParanoid" id="A0A804N358"/>
<reference evidence="2" key="2">
    <citation type="submission" date="2019-07" db="EMBL/GenBank/DDBJ databases">
        <authorList>
            <person name="Seetharam A."/>
            <person name="Woodhouse M."/>
            <person name="Cannon E."/>
        </authorList>
    </citation>
    <scope>NUCLEOTIDE SEQUENCE [LARGE SCALE GENOMIC DNA]</scope>
    <source>
        <strain evidence="2">cv. B73</strain>
    </source>
</reference>
<keyword evidence="3" id="KW-1185">Reference proteome</keyword>
<organism evidence="2 3">
    <name type="scientific">Zea mays</name>
    <name type="common">Maize</name>
    <dbReference type="NCBI Taxonomy" id="4577"/>
    <lineage>
        <taxon>Eukaryota</taxon>
        <taxon>Viridiplantae</taxon>
        <taxon>Streptophyta</taxon>
        <taxon>Embryophyta</taxon>
        <taxon>Tracheophyta</taxon>
        <taxon>Spermatophyta</taxon>
        <taxon>Magnoliopsida</taxon>
        <taxon>Liliopsida</taxon>
        <taxon>Poales</taxon>
        <taxon>Poaceae</taxon>
        <taxon>PACMAD clade</taxon>
        <taxon>Panicoideae</taxon>
        <taxon>Andropogonodae</taxon>
        <taxon>Andropogoneae</taxon>
        <taxon>Tripsacinae</taxon>
        <taxon>Zea</taxon>
    </lineage>
</organism>
<dbReference type="Proteomes" id="UP000007305">
    <property type="component" value="Chromosome 3"/>
</dbReference>